<evidence type="ECO:0000256" key="1">
    <source>
        <dbReference type="SAM" id="Phobius"/>
    </source>
</evidence>
<accession>A0ABW8Q5A4</accession>
<organism evidence="2 3">
    <name type="scientific">Neisseria oralis</name>
    <dbReference type="NCBI Taxonomy" id="1107316"/>
    <lineage>
        <taxon>Bacteria</taxon>
        <taxon>Pseudomonadati</taxon>
        <taxon>Pseudomonadota</taxon>
        <taxon>Betaproteobacteria</taxon>
        <taxon>Neisseriales</taxon>
        <taxon>Neisseriaceae</taxon>
        <taxon>Neisseria</taxon>
    </lineage>
</organism>
<reference evidence="2 3" key="1">
    <citation type="submission" date="2024-11" db="EMBL/GenBank/DDBJ databases">
        <authorList>
            <person name="Mikucki A.G."/>
            <person name="Kahler C.M."/>
        </authorList>
    </citation>
    <scope>NUCLEOTIDE SEQUENCE [LARGE SCALE GENOMIC DNA]</scope>
    <source>
        <strain evidence="2 3">EXNM717</strain>
    </source>
</reference>
<keyword evidence="1" id="KW-0812">Transmembrane</keyword>
<gene>
    <name evidence="2" type="ORF">ACI43T_06390</name>
</gene>
<feature type="transmembrane region" description="Helical" evidence="1">
    <location>
        <begin position="102"/>
        <end position="122"/>
    </location>
</feature>
<keyword evidence="1" id="KW-1133">Transmembrane helix</keyword>
<comment type="caution">
    <text evidence="2">The sequence shown here is derived from an EMBL/GenBank/DDBJ whole genome shotgun (WGS) entry which is preliminary data.</text>
</comment>
<feature type="transmembrane region" description="Helical" evidence="1">
    <location>
        <begin position="36"/>
        <end position="53"/>
    </location>
</feature>
<dbReference type="Proteomes" id="UP001621964">
    <property type="component" value="Unassembled WGS sequence"/>
</dbReference>
<feature type="transmembrane region" description="Helical" evidence="1">
    <location>
        <begin position="60"/>
        <end position="82"/>
    </location>
</feature>
<evidence type="ECO:0000313" key="2">
    <source>
        <dbReference type="EMBL" id="MFK7642123.1"/>
    </source>
</evidence>
<dbReference type="RefSeq" id="WP_009173175.1">
    <property type="nucleotide sequence ID" value="NZ_CAUJQB010000029.1"/>
</dbReference>
<feature type="transmembrane region" description="Helical" evidence="1">
    <location>
        <begin position="7"/>
        <end position="30"/>
    </location>
</feature>
<name>A0ABW8Q5A4_9NEIS</name>
<protein>
    <submittedName>
        <fullName evidence="2">Uncharacterized protein</fullName>
    </submittedName>
</protein>
<keyword evidence="3" id="KW-1185">Reference proteome</keyword>
<proteinExistence type="predicted"/>
<keyword evidence="1" id="KW-0472">Membrane</keyword>
<sequence length="136" mass="15668">MFKRPEELIMLVLAVLWVILTYFLCGYFGAPAQTSLLIAALTLIWAAASFSLWQRNYSRLIWPVLLGLLVACWWPFLDWYAVKNIVVPGMESQAIIVNKPWYAGWTFKFILALIPICAGYFFKWKNSRKSKTSPAL</sequence>
<dbReference type="EMBL" id="JBJGEB010000005">
    <property type="protein sequence ID" value="MFK7642123.1"/>
    <property type="molecule type" value="Genomic_DNA"/>
</dbReference>
<evidence type="ECO:0000313" key="3">
    <source>
        <dbReference type="Proteomes" id="UP001621964"/>
    </source>
</evidence>